<evidence type="ECO:0008006" key="4">
    <source>
        <dbReference type="Google" id="ProtNLM"/>
    </source>
</evidence>
<comment type="caution">
    <text evidence="2">The sequence shown here is derived from an EMBL/GenBank/DDBJ whole genome shotgun (WGS) entry which is preliminary data.</text>
</comment>
<proteinExistence type="predicted"/>
<feature type="transmembrane region" description="Helical" evidence="1">
    <location>
        <begin position="123"/>
        <end position="146"/>
    </location>
</feature>
<sequence>MEINKGLNDDRILVAGAIGIVSTVVGEICSWIFVYLGIGTYSTYQINSLIVTYNKPSVLVGLFLNLIMGGIIGAAVYLTLKKWGHEHIIMVSLVYTLVAWMCIEIIANAVVDKNLIDTRVIGGYFNQIISAVIHAVAKGLMLKWFIFNKS</sequence>
<evidence type="ECO:0000313" key="3">
    <source>
        <dbReference type="Proteomes" id="UP000663802"/>
    </source>
</evidence>
<evidence type="ECO:0000256" key="1">
    <source>
        <dbReference type="SAM" id="Phobius"/>
    </source>
</evidence>
<feature type="transmembrane region" description="Helical" evidence="1">
    <location>
        <begin position="12"/>
        <end position="38"/>
    </location>
</feature>
<reference evidence="2 3" key="1">
    <citation type="journal article" date="2021" name="Int. J. Syst. Evol. Microbiol.">
        <title>Clostridium zeae sp. nov., isolated from corn silage.</title>
        <authorList>
            <person name="Kobayashi H."/>
            <person name="Tanizawa Y."/>
            <person name="Yagura M."/>
            <person name="Sakamoto M."/>
            <person name="Ohkuma M."/>
            <person name="Tohno M."/>
        </authorList>
    </citation>
    <scope>NUCLEOTIDE SEQUENCE [LARGE SCALE GENOMIC DNA]</scope>
    <source>
        <strain evidence="2 3">CSC2</strain>
    </source>
</reference>
<dbReference type="Proteomes" id="UP000663802">
    <property type="component" value="Unassembled WGS sequence"/>
</dbReference>
<evidence type="ECO:0000313" key="2">
    <source>
        <dbReference type="EMBL" id="GFZ33174.1"/>
    </source>
</evidence>
<keyword evidence="1" id="KW-1133">Transmembrane helix</keyword>
<dbReference type="EMBL" id="BMBA01000004">
    <property type="protein sequence ID" value="GFZ33174.1"/>
    <property type="molecule type" value="Genomic_DNA"/>
</dbReference>
<gene>
    <name evidence="2" type="ORF">CSC2_37000</name>
</gene>
<keyword evidence="1" id="KW-0812">Transmembrane</keyword>
<feature type="transmembrane region" description="Helical" evidence="1">
    <location>
        <begin position="58"/>
        <end position="80"/>
    </location>
</feature>
<feature type="transmembrane region" description="Helical" evidence="1">
    <location>
        <begin position="92"/>
        <end position="111"/>
    </location>
</feature>
<keyword evidence="3" id="KW-1185">Reference proteome</keyword>
<organism evidence="2 3">
    <name type="scientific">Clostridium zeae</name>
    <dbReference type="NCBI Taxonomy" id="2759022"/>
    <lineage>
        <taxon>Bacteria</taxon>
        <taxon>Bacillati</taxon>
        <taxon>Bacillota</taxon>
        <taxon>Clostridia</taxon>
        <taxon>Eubacteriales</taxon>
        <taxon>Clostridiaceae</taxon>
        <taxon>Clostridium</taxon>
    </lineage>
</organism>
<dbReference type="RefSeq" id="WP_206871415.1">
    <property type="nucleotide sequence ID" value="NZ_BMBA01000004.1"/>
</dbReference>
<protein>
    <recommendedName>
        <fullName evidence="4">DUF1761 domain-containing protein</fullName>
    </recommendedName>
</protein>
<keyword evidence="1" id="KW-0472">Membrane</keyword>
<accession>A0ABQ1EEJ5</accession>
<name>A0ABQ1EEJ5_9CLOT</name>